<accession>A0A9Q1QIS9</accession>
<protein>
    <submittedName>
        <fullName evidence="1">Uncharacterized protein</fullName>
    </submittedName>
</protein>
<keyword evidence="2" id="KW-1185">Reference proteome</keyword>
<proteinExistence type="predicted"/>
<sequence>MVFSGSVSSRLRRSVMMRGFARKKIVKRPSSTERDSHVPPLRATAPPYVYDLCPDMNPVAPNSKYHMNVNTVLSFLSSNTTNDNRLGSKPTKFLGVFPLCRRGVHQLTKCKSSNWHVLEILREGKAPYWNVLMLALATEADEIEVVDPLKYKFS</sequence>
<dbReference type="AlphaFoldDB" id="A0A9Q1QIS9"/>
<evidence type="ECO:0000313" key="1">
    <source>
        <dbReference type="EMBL" id="KAJ8443071.1"/>
    </source>
</evidence>
<comment type="caution">
    <text evidence="1">The sequence shown here is derived from an EMBL/GenBank/DDBJ whole genome shotgun (WGS) entry which is preliminary data.</text>
</comment>
<name>A0A9Q1QIS9_9CARY</name>
<reference evidence="1" key="1">
    <citation type="submission" date="2022-04" db="EMBL/GenBank/DDBJ databases">
        <title>Carnegiea gigantea Genome sequencing and assembly v2.</title>
        <authorList>
            <person name="Copetti D."/>
            <person name="Sanderson M.J."/>
            <person name="Burquez A."/>
            <person name="Wojciechowski M.F."/>
        </authorList>
    </citation>
    <scope>NUCLEOTIDE SEQUENCE</scope>
    <source>
        <strain evidence="1">SGP5-SGP5p</strain>
        <tissue evidence="1">Aerial part</tissue>
    </source>
</reference>
<organism evidence="1 2">
    <name type="scientific">Carnegiea gigantea</name>
    <dbReference type="NCBI Taxonomy" id="171969"/>
    <lineage>
        <taxon>Eukaryota</taxon>
        <taxon>Viridiplantae</taxon>
        <taxon>Streptophyta</taxon>
        <taxon>Embryophyta</taxon>
        <taxon>Tracheophyta</taxon>
        <taxon>Spermatophyta</taxon>
        <taxon>Magnoliopsida</taxon>
        <taxon>eudicotyledons</taxon>
        <taxon>Gunneridae</taxon>
        <taxon>Pentapetalae</taxon>
        <taxon>Caryophyllales</taxon>
        <taxon>Cactineae</taxon>
        <taxon>Cactaceae</taxon>
        <taxon>Cactoideae</taxon>
        <taxon>Echinocereeae</taxon>
        <taxon>Carnegiea</taxon>
    </lineage>
</organism>
<gene>
    <name evidence="1" type="ORF">Cgig2_004276</name>
</gene>
<dbReference type="Proteomes" id="UP001153076">
    <property type="component" value="Unassembled WGS sequence"/>
</dbReference>
<dbReference type="EMBL" id="JAKOGI010000127">
    <property type="protein sequence ID" value="KAJ8443071.1"/>
    <property type="molecule type" value="Genomic_DNA"/>
</dbReference>
<evidence type="ECO:0000313" key="2">
    <source>
        <dbReference type="Proteomes" id="UP001153076"/>
    </source>
</evidence>